<proteinExistence type="predicted"/>
<protein>
    <submittedName>
        <fullName evidence="1">Uncharacterized protein</fullName>
    </submittedName>
</protein>
<evidence type="ECO:0000313" key="2">
    <source>
        <dbReference type="Proteomes" id="UP000231658"/>
    </source>
</evidence>
<dbReference type="EMBL" id="FLYE01000004">
    <property type="protein sequence ID" value="SCA55801.1"/>
    <property type="molecule type" value="Genomic_DNA"/>
</dbReference>
<dbReference type="RefSeq" id="WP_069186502.1">
    <property type="nucleotide sequence ID" value="NZ_FLYE01000004.1"/>
</dbReference>
<evidence type="ECO:0000313" key="1">
    <source>
        <dbReference type="EMBL" id="SCA55801.1"/>
    </source>
</evidence>
<dbReference type="Proteomes" id="UP000231658">
    <property type="component" value="Unassembled WGS sequence"/>
</dbReference>
<reference evidence="1 2" key="1">
    <citation type="submission" date="2016-07" db="EMBL/GenBank/DDBJ databases">
        <authorList>
            <person name="Lefevre C.T."/>
        </authorList>
    </citation>
    <scope>NUCLEOTIDE SEQUENCE [LARGE SCALE GENOMIC DNA]</scope>
    <source>
        <strain evidence="1">PR1</strain>
    </source>
</reference>
<sequence>MDYLSFGKIAVKPDQAEAFVKEGKAKGLAIKHVQANIYEFGIQLPTLMDQEHLRKTAGLLGLKYSQD</sequence>
<dbReference type="AlphaFoldDB" id="A0A1C3REW4"/>
<dbReference type="OrthoDB" id="8451052at2"/>
<accession>A0A1C3REW4</accession>
<gene>
    <name evidence="1" type="ORF">MTBPR1_120107</name>
</gene>
<keyword evidence="2" id="KW-1185">Reference proteome</keyword>
<organism evidence="1 2">
    <name type="scientific">Candidatus Terasakiella magnetica</name>
    <dbReference type="NCBI Taxonomy" id="1867952"/>
    <lineage>
        <taxon>Bacteria</taxon>
        <taxon>Pseudomonadati</taxon>
        <taxon>Pseudomonadota</taxon>
        <taxon>Alphaproteobacteria</taxon>
        <taxon>Rhodospirillales</taxon>
        <taxon>Terasakiellaceae</taxon>
        <taxon>Terasakiella</taxon>
    </lineage>
</organism>
<name>A0A1C3REW4_9PROT</name>